<comment type="subcellular location">
    <subcellularLocation>
        <location evidence="1">Cell membrane</location>
        <topology evidence="1">Lipid-anchor</topology>
    </subcellularLocation>
</comment>
<keyword evidence="2" id="KW-1003">Cell membrane</keyword>
<dbReference type="EMBL" id="CP059399">
    <property type="protein sequence ID" value="QLY33603.1"/>
    <property type="molecule type" value="Genomic_DNA"/>
</dbReference>
<keyword evidence="9" id="KW-1185">Reference proteome</keyword>
<protein>
    <submittedName>
        <fullName evidence="8">Uncharacterized protein</fullName>
    </submittedName>
</protein>
<dbReference type="Gene3D" id="3.30.2030.20">
    <property type="match status" value="1"/>
</dbReference>
<keyword evidence="5" id="KW-0564">Palmitate</keyword>
<dbReference type="GO" id="GO:0005886">
    <property type="term" value="C:plasma membrane"/>
    <property type="evidence" value="ECO:0007669"/>
    <property type="project" value="UniProtKB-SubCell"/>
</dbReference>
<accession>A0A7D6ZRH8</accession>
<evidence type="ECO:0000256" key="3">
    <source>
        <dbReference type="ARBA" id="ARBA00022729"/>
    </source>
</evidence>
<dbReference type="Proteomes" id="UP000515512">
    <property type="component" value="Chromosome"/>
</dbReference>
<dbReference type="Pfam" id="PF16708">
    <property type="entry name" value="LppA"/>
    <property type="match status" value="1"/>
</dbReference>
<evidence type="ECO:0000256" key="1">
    <source>
        <dbReference type="ARBA" id="ARBA00004193"/>
    </source>
</evidence>
<gene>
    <name evidence="8" type="ORF">H0264_16410</name>
</gene>
<evidence type="ECO:0000256" key="5">
    <source>
        <dbReference type="ARBA" id="ARBA00023139"/>
    </source>
</evidence>
<evidence type="ECO:0000256" key="6">
    <source>
        <dbReference type="ARBA" id="ARBA00023288"/>
    </source>
</evidence>
<feature type="region of interest" description="Disordered" evidence="7">
    <location>
        <begin position="1"/>
        <end position="23"/>
    </location>
</feature>
<sequence>MKHDDPKGPDQSQSALDELKRRSSLEQAQNDLLAMVVEMENEVAALVPGMTWEFKREVSRVNCTDRRFDGTGGEAVHIGQYVSATPLPDDVWPEALRRVREIAAKHGADGMTQYSDLPGDHSVQIYAKGDGIDLYFGSQVNTVLSPQTGCHLPAAKLTPPTVPGPTTAR</sequence>
<keyword evidence="3" id="KW-0732">Signal</keyword>
<name>A0A7D6ZRH8_9NOCA</name>
<evidence type="ECO:0000313" key="8">
    <source>
        <dbReference type="EMBL" id="QLY33603.1"/>
    </source>
</evidence>
<dbReference type="InterPro" id="IPR032018">
    <property type="entry name" value="LppA/LppB/LprP"/>
</dbReference>
<organism evidence="8 9">
    <name type="scientific">Nocardia huaxiensis</name>
    <dbReference type="NCBI Taxonomy" id="2755382"/>
    <lineage>
        <taxon>Bacteria</taxon>
        <taxon>Bacillati</taxon>
        <taxon>Actinomycetota</taxon>
        <taxon>Actinomycetes</taxon>
        <taxon>Mycobacteriales</taxon>
        <taxon>Nocardiaceae</taxon>
        <taxon>Nocardia</taxon>
    </lineage>
</organism>
<evidence type="ECO:0000256" key="4">
    <source>
        <dbReference type="ARBA" id="ARBA00023136"/>
    </source>
</evidence>
<keyword evidence="4" id="KW-0472">Membrane</keyword>
<evidence type="ECO:0000256" key="2">
    <source>
        <dbReference type="ARBA" id="ARBA00022475"/>
    </source>
</evidence>
<evidence type="ECO:0000256" key="7">
    <source>
        <dbReference type="SAM" id="MobiDB-lite"/>
    </source>
</evidence>
<keyword evidence="6" id="KW-0449">Lipoprotein</keyword>
<dbReference type="KEGG" id="nhu:H0264_16410"/>
<proteinExistence type="predicted"/>
<evidence type="ECO:0000313" key="9">
    <source>
        <dbReference type="Proteomes" id="UP000515512"/>
    </source>
</evidence>
<reference evidence="8 9" key="1">
    <citation type="submission" date="2020-07" db="EMBL/GenBank/DDBJ databases">
        <authorList>
            <person name="Zhuang K."/>
            <person name="Ran Y."/>
        </authorList>
    </citation>
    <scope>NUCLEOTIDE SEQUENCE [LARGE SCALE GENOMIC DNA]</scope>
    <source>
        <strain evidence="8 9">WCH-YHL-001</strain>
    </source>
</reference>
<dbReference type="AlphaFoldDB" id="A0A7D6ZRH8"/>